<sequence length="861" mass="94791">MKFPDLSRGLGRIVWLANLLFALGLLAALWMSHAQQLEHAHERADSTAVALGGTVGGVIDQIDLLLDAAVDELEQELGEKSGQVERGRINATIERLLRDVPGLDAVRFSDAAGRVREGDGLPRGTPATSIADREYFQQLREHNDTALVTSRPLPGRSAGRQVLVFAHSYRDATGRFAGVVYASIELSRFSTLFGGLQLGPNSTISLVSDGDFLMLARYPAEPVASVIGQSLPRGGLVELMKGGQSAVTMTFESRFDNIERLFALRKLPSHPYWIAVGLSTHDELRPWRQQLALAALVMALFAGATGIAGWQLGRGSREQLRTLAILHSTLEATDNGILVLDQQRRMLHANQRFAKLWNLPEAMIVPGASDQTLLERVLEQLSDPAQFLQDVEAAYADPRGYARVTALRFKDGRVLERTAHPMRVGGRAAGLVWSFRDVTERIQREQELANHRDELERRVEERTHELAIAKELAESSNRAKSAFLSKMSHELRTPLNAILGFVQLLQFYRQMSEESQRRLATIDRAGRHLLGLINEVLELSRIEAGRSVLQVESFDLAELVDGVAELIRGRADSKGLAFEVERAAGLPAYVSGDGARLRQVLINLLGNAVKYTLQGRVELRVRVGMGDEIVFEIADTGPGIAAEDQEKIFQAFFQTDGAMAKGEGTGLGLTISQEYARLMGGALALFSEPPDGCVFTLRVPLPVVRSGAAPRVARPGRVRALAPGQVKPRVLVVDDRSDNRELVQQMLERVGIETRTANDGQQAVRMFQAWQPALICMDIRMPVMDGYAATRAIRALPGGREVRIAALTASAFEEDRQAILDAGCDEMLRKPLQDEQLFALMTRLLGLLWLRTEEDPLPLPP</sequence>
<evidence type="ECO:0000313" key="12">
    <source>
        <dbReference type="Proteomes" id="UP001285263"/>
    </source>
</evidence>
<keyword evidence="12" id="KW-1185">Reference proteome</keyword>
<dbReference type="PRINTS" id="PR00344">
    <property type="entry name" value="BCTRLSENSOR"/>
</dbReference>
<dbReference type="InterPro" id="IPR011006">
    <property type="entry name" value="CheY-like_superfamily"/>
</dbReference>
<keyword evidence="8" id="KW-0812">Transmembrane</keyword>
<dbReference type="InterPro" id="IPR005467">
    <property type="entry name" value="His_kinase_dom"/>
</dbReference>
<comment type="caution">
    <text evidence="11">The sequence shown here is derived from an EMBL/GenBank/DDBJ whole genome shotgun (WGS) entry which is preliminary data.</text>
</comment>
<accession>A0ABU5DC96</accession>
<dbReference type="SUPFAM" id="SSF55874">
    <property type="entry name" value="ATPase domain of HSP90 chaperone/DNA topoisomerase II/histidine kinase"/>
    <property type="match status" value="1"/>
</dbReference>
<dbReference type="CDD" id="cd00082">
    <property type="entry name" value="HisKA"/>
    <property type="match status" value="1"/>
</dbReference>
<dbReference type="CDD" id="cd00130">
    <property type="entry name" value="PAS"/>
    <property type="match status" value="1"/>
</dbReference>
<feature type="domain" description="Histidine kinase" evidence="9">
    <location>
        <begin position="486"/>
        <end position="703"/>
    </location>
</feature>
<organism evidence="11 12">
    <name type="scientific">Roseateles agri</name>
    <dbReference type="NCBI Taxonomy" id="3098619"/>
    <lineage>
        <taxon>Bacteria</taxon>
        <taxon>Pseudomonadati</taxon>
        <taxon>Pseudomonadota</taxon>
        <taxon>Betaproteobacteria</taxon>
        <taxon>Burkholderiales</taxon>
        <taxon>Sphaerotilaceae</taxon>
        <taxon>Roseateles</taxon>
    </lineage>
</organism>
<dbReference type="SUPFAM" id="SSF52172">
    <property type="entry name" value="CheY-like"/>
    <property type="match status" value="1"/>
</dbReference>
<dbReference type="Pfam" id="PF00072">
    <property type="entry name" value="Response_reg"/>
    <property type="match status" value="1"/>
</dbReference>
<dbReference type="Gene3D" id="3.30.450.20">
    <property type="entry name" value="PAS domain"/>
    <property type="match status" value="3"/>
</dbReference>
<name>A0ABU5DC96_9BURK</name>
<evidence type="ECO:0000256" key="1">
    <source>
        <dbReference type="ARBA" id="ARBA00000085"/>
    </source>
</evidence>
<dbReference type="InterPro" id="IPR000014">
    <property type="entry name" value="PAS"/>
</dbReference>
<gene>
    <name evidence="11" type="ORF">SNE35_05345</name>
</gene>
<dbReference type="PANTHER" id="PTHR43047">
    <property type="entry name" value="TWO-COMPONENT HISTIDINE PROTEIN KINASE"/>
    <property type="match status" value="1"/>
</dbReference>
<dbReference type="Gene3D" id="3.40.50.2300">
    <property type="match status" value="1"/>
</dbReference>
<dbReference type="Gene3D" id="1.10.287.130">
    <property type="match status" value="1"/>
</dbReference>
<keyword evidence="7" id="KW-0175">Coiled coil</keyword>
<evidence type="ECO:0000256" key="6">
    <source>
        <dbReference type="PROSITE-ProRule" id="PRU00169"/>
    </source>
</evidence>
<dbReference type="PANTHER" id="PTHR43047:SF72">
    <property type="entry name" value="OSMOSENSING HISTIDINE PROTEIN KINASE SLN1"/>
    <property type="match status" value="1"/>
</dbReference>
<evidence type="ECO:0000256" key="3">
    <source>
        <dbReference type="ARBA" id="ARBA00022553"/>
    </source>
</evidence>
<proteinExistence type="predicted"/>
<dbReference type="InterPro" id="IPR004358">
    <property type="entry name" value="Sig_transdc_His_kin-like_C"/>
</dbReference>
<dbReference type="SMART" id="SM00448">
    <property type="entry name" value="REC"/>
    <property type="match status" value="1"/>
</dbReference>
<comment type="catalytic activity">
    <reaction evidence="1">
        <text>ATP + protein L-histidine = ADP + protein N-phospho-L-histidine.</text>
        <dbReference type="EC" id="2.7.13.3"/>
    </reaction>
</comment>
<feature type="domain" description="Response regulatory" evidence="10">
    <location>
        <begin position="729"/>
        <end position="845"/>
    </location>
</feature>
<dbReference type="CDD" id="cd12915">
    <property type="entry name" value="PDC2_DGC_like"/>
    <property type="match status" value="1"/>
</dbReference>
<keyword evidence="11" id="KW-0067">ATP-binding</keyword>
<keyword evidence="4" id="KW-0808">Transferase</keyword>
<dbReference type="SMART" id="SM00387">
    <property type="entry name" value="HATPase_c"/>
    <property type="match status" value="1"/>
</dbReference>
<dbReference type="PROSITE" id="PS50109">
    <property type="entry name" value="HIS_KIN"/>
    <property type="match status" value="1"/>
</dbReference>
<dbReference type="InterPro" id="IPR036890">
    <property type="entry name" value="HATPase_C_sf"/>
</dbReference>
<keyword evidence="5" id="KW-0418">Kinase</keyword>
<dbReference type="CDD" id="cd17546">
    <property type="entry name" value="REC_hyHK_CKI1_RcsC-like"/>
    <property type="match status" value="1"/>
</dbReference>
<evidence type="ECO:0000256" key="2">
    <source>
        <dbReference type="ARBA" id="ARBA00012438"/>
    </source>
</evidence>
<feature type="modified residue" description="4-aspartylphosphate" evidence="6">
    <location>
        <position position="778"/>
    </location>
</feature>
<dbReference type="Pfam" id="PF00512">
    <property type="entry name" value="HisKA"/>
    <property type="match status" value="1"/>
</dbReference>
<protein>
    <recommendedName>
        <fullName evidence="2">histidine kinase</fullName>
        <ecNumber evidence="2">2.7.13.3</ecNumber>
    </recommendedName>
</protein>
<dbReference type="InterPro" id="IPR003594">
    <property type="entry name" value="HATPase_dom"/>
</dbReference>
<dbReference type="InterPro" id="IPR003661">
    <property type="entry name" value="HisK_dim/P_dom"/>
</dbReference>
<dbReference type="CDD" id="cd12914">
    <property type="entry name" value="PDC1_DGC_like"/>
    <property type="match status" value="1"/>
</dbReference>
<keyword evidence="8" id="KW-0472">Membrane</keyword>
<dbReference type="GO" id="GO:0005524">
    <property type="term" value="F:ATP binding"/>
    <property type="evidence" value="ECO:0007669"/>
    <property type="project" value="UniProtKB-KW"/>
</dbReference>
<dbReference type="SMART" id="SM00388">
    <property type="entry name" value="HisKA"/>
    <property type="match status" value="1"/>
</dbReference>
<dbReference type="NCBIfam" id="TIGR00229">
    <property type="entry name" value="sensory_box"/>
    <property type="match status" value="1"/>
</dbReference>
<reference evidence="11 12" key="1">
    <citation type="submission" date="2023-11" db="EMBL/GenBank/DDBJ databases">
        <title>Paucibacter sp. nov., isolated from fresh soil in Korea.</title>
        <authorList>
            <person name="Le N.T.T."/>
        </authorList>
    </citation>
    <scope>NUCLEOTIDE SEQUENCE [LARGE SCALE GENOMIC DNA]</scope>
    <source>
        <strain evidence="11 12">R3-3</strain>
    </source>
</reference>
<evidence type="ECO:0000256" key="8">
    <source>
        <dbReference type="SAM" id="Phobius"/>
    </source>
</evidence>
<dbReference type="Proteomes" id="UP001285263">
    <property type="component" value="Unassembled WGS sequence"/>
</dbReference>
<dbReference type="Pfam" id="PF12860">
    <property type="entry name" value="PAS_7"/>
    <property type="match status" value="1"/>
</dbReference>
<dbReference type="SUPFAM" id="SSF55785">
    <property type="entry name" value="PYP-like sensor domain (PAS domain)"/>
    <property type="match status" value="1"/>
</dbReference>
<evidence type="ECO:0000256" key="4">
    <source>
        <dbReference type="ARBA" id="ARBA00022679"/>
    </source>
</evidence>
<dbReference type="Pfam" id="PF02518">
    <property type="entry name" value="HATPase_c"/>
    <property type="match status" value="1"/>
</dbReference>
<dbReference type="SUPFAM" id="SSF47384">
    <property type="entry name" value="Homodimeric domain of signal transducing histidine kinase"/>
    <property type="match status" value="1"/>
</dbReference>
<dbReference type="EMBL" id="JAXCLA010000002">
    <property type="protein sequence ID" value="MDY0743916.1"/>
    <property type="molecule type" value="Genomic_DNA"/>
</dbReference>
<dbReference type="InterPro" id="IPR001789">
    <property type="entry name" value="Sig_transdc_resp-reg_receiver"/>
</dbReference>
<evidence type="ECO:0000313" key="11">
    <source>
        <dbReference type="EMBL" id="MDY0743916.1"/>
    </source>
</evidence>
<dbReference type="PROSITE" id="PS50110">
    <property type="entry name" value="RESPONSE_REGULATORY"/>
    <property type="match status" value="1"/>
</dbReference>
<evidence type="ECO:0000256" key="7">
    <source>
        <dbReference type="SAM" id="Coils"/>
    </source>
</evidence>
<dbReference type="InterPro" id="IPR036097">
    <property type="entry name" value="HisK_dim/P_sf"/>
</dbReference>
<dbReference type="EC" id="2.7.13.3" evidence="2"/>
<evidence type="ECO:0000256" key="5">
    <source>
        <dbReference type="ARBA" id="ARBA00022777"/>
    </source>
</evidence>
<dbReference type="RefSeq" id="WP_320421829.1">
    <property type="nucleotide sequence ID" value="NZ_JAXCLA010000002.1"/>
</dbReference>
<keyword evidence="11" id="KW-0547">Nucleotide-binding</keyword>
<dbReference type="InterPro" id="IPR035965">
    <property type="entry name" value="PAS-like_dom_sf"/>
</dbReference>
<feature type="transmembrane region" description="Helical" evidence="8">
    <location>
        <begin position="291"/>
        <end position="312"/>
    </location>
</feature>
<keyword evidence="3 6" id="KW-0597">Phosphoprotein</keyword>
<dbReference type="Gene3D" id="3.30.565.10">
    <property type="entry name" value="Histidine kinase-like ATPase, C-terminal domain"/>
    <property type="match status" value="1"/>
</dbReference>
<evidence type="ECO:0000259" key="10">
    <source>
        <dbReference type="PROSITE" id="PS50110"/>
    </source>
</evidence>
<feature type="coiled-coil region" evidence="7">
    <location>
        <begin position="445"/>
        <end position="472"/>
    </location>
</feature>
<dbReference type="CDD" id="cd16922">
    <property type="entry name" value="HATPase_EvgS-ArcB-TorS-like"/>
    <property type="match status" value="1"/>
</dbReference>
<keyword evidence="8" id="KW-1133">Transmembrane helix</keyword>
<evidence type="ECO:0000259" key="9">
    <source>
        <dbReference type="PROSITE" id="PS50109"/>
    </source>
</evidence>